<comment type="caution">
    <text evidence="1">The sequence shown here is derived from an EMBL/GenBank/DDBJ whole genome shotgun (WGS) entry which is preliminary data.</text>
</comment>
<dbReference type="AlphaFoldDB" id="A0A9X4XPE1"/>
<dbReference type="EMBL" id="WNKV01000004">
    <property type="protein sequence ID" value="MTW16106.1"/>
    <property type="molecule type" value="Genomic_DNA"/>
</dbReference>
<organism evidence="1 2">
    <name type="scientific">Rhodoplanes serenus</name>
    <dbReference type="NCBI Taxonomy" id="200615"/>
    <lineage>
        <taxon>Bacteria</taxon>
        <taxon>Pseudomonadati</taxon>
        <taxon>Pseudomonadota</taxon>
        <taxon>Alphaproteobacteria</taxon>
        <taxon>Hyphomicrobiales</taxon>
        <taxon>Nitrobacteraceae</taxon>
        <taxon>Rhodoplanes</taxon>
    </lineage>
</organism>
<protein>
    <recommendedName>
        <fullName evidence="3">MerR family transcriptional regulator</fullName>
    </recommendedName>
</protein>
<sequence>MSDLDEARYSLGQVARSVGLPESTLRSWFRRGHLGLDLGGRLREAHGHAHAVSLRTALWVGVIAGLVELQIPAARAAKVARAFVHFGEPDHQTGARRHPGELFSGHGVWTLLVVRPDDDHGVIIRADRKTPLANVFTGPSGRTVGAVVLWLNQIDMRVRTGLAHVEAPA</sequence>
<gene>
    <name evidence="1" type="ORF">GJ689_07780</name>
</gene>
<evidence type="ECO:0000313" key="2">
    <source>
        <dbReference type="Proteomes" id="UP000438991"/>
    </source>
</evidence>
<proteinExistence type="predicted"/>
<name>A0A9X4XPE1_9BRAD</name>
<dbReference type="Proteomes" id="UP000438991">
    <property type="component" value="Unassembled WGS sequence"/>
</dbReference>
<accession>A0A9X4XPE1</accession>
<reference evidence="1 2" key="1">
    <citation type="submission" date="2019-11" db="EMBL/GenBank/DDBJ databases">
        <title>Whole-genome sequence of Rhodoplanes serenus DSM 18633, type strain.</title>
        <authorList>
            <person name="Kyndt J.A."/>
            <person name="Meyer T.E."/>
        </authorList>
    </citation>
    <scope>NUCLEOTIDE SEQUENCE [LARGE SCALE GENOMIC DNA]</scope>
    <source>
        <strain evidence="1 2">DSM 18633</strain>
    </source>
</reference>
<evidence type="ECO:0000313" key="1">
    <source>
        <dbReference type="EMBL" id="MTW16106.1"/>
    </source>
</evidence>
<dbReference type="RefSeq" id="WP_155479151.1">
    <property type="nucleotide sequence ID" value="NZ_WNKV01000004.1"/>
</dbReference>
<evidence type="ECO:0008006" key="3">
    <source>
        <dbReference type="Google" id="ProtNLM"/>
    </source>
</evidence>